<organism evidence="2 3">
    <name type="scientific">Bionectria ochroleuca</name>
    <name type="common">Gliocladium roseum</name>
    <dbReference type="NCBI Taxonomy" id="29856"/>
    <lineage>
        <taxon>Eukaryota</taxon>
        <taxon>Fungi</taxon>
        <taxon>Dikarya</taxon>
        <taxon>Ascomycota</taxon>
        <taxon>Pezizomycotina</taxon>
        <taxon>Sordariomycetes</taxon>
        <taxon>Hypocreomycetidae</taxon>
        <taxon>Hypocreales</taxon>
        <taxon>Bionectriaceae</taxon>
        <taxon>Clonostachys</taxon>
    </lineage>
</organism>
<keyword evidence="3" id="KW-1185">Reference proteome</keyword>
<dbReference type="InterPro" id="IPR056021">
    <property type="entry name" value="DUF7600"/>
</dbReference>
<protein>
    <recommendedName>
        <fullName evidence="1">F-box domain-containing protein</fullName>
    </recommendedName>
</protein>
<dbReference type="InterPro" id="IPR001810">
    <property type="entry name" value="F-box_dom"/>
</dbReference>
<reference evidence="2 3" key="1">
    <citation type="submission" date="2019-06" db="EMBL/GenBank/DDBJ databases">
        <authorList>
            <person name="Broberg M."/>
        </authorList>
    </citation>
    <scope>NUCLEOTIDE SEQUENCE [LARGE SCALE GENOMIC DNA]</scope>
</reference>
<dbReference type="InterPro" id="IPR036047">
    <property type="entry name" value="F-box-like_dom_sf"/>
</dbReference>
<dbReference type="EMBL" id="CABFNS010000936">
    <property type="protein sequence ID" value="VUC37038.1"/>
    <property type="molecule type" value="Genomic_DNA"/>
</dbReference>
<sequence>MDQIPHCALCAGKFRNHGGTHPPPGPVHWTTLARSVHGSDGLDEATVPQITGLGFVTQDRVAARMGYQTSYADATGEAAIRPQDLLFPLQGLRHFSIHEFCWHFLLCRIKAESGNEPDPRRIASLLFHVLHSLPWARNGALVPDHGYFGALNLRQTVEGISDLMADPDQPVPILEVGRSLVELGEDFVSPNMVQHYNPSSNCGHFERFPDELIAHIFTLLPSQDVCSLRLSCPRLAALAAPSNLPQNFWASRFLHNREMGFLSFWNNSSDMRHRNWMAAYHDCKSTLEDSAAKGLHNRRRIWHCLEDFSTIVRAMLQINDSPSPSLNQIARVFPFGERVSCPELPNNFNSQEPFGQHISLGTRLRKEFLVFLDSDNDSDTTLIEISSISLVCGEFISGIRLSVQEEDDPPSVISQCGWISPSNLTSITIEPGDEILSIDVFISTSGIHCLKFFIEKDDGQTFVHSAGNARYPAGLVATTRLVPQSTIEGFVIGFDLYKAVSIQLVETPGLRQDDPKLPVLWSPQIPSMLGPDESGQPSLPPSFTINLHIPLGGPDDSRLSSLRSITAYFYGRRGIYGLELAYMEGDSVLYGTKETRGPGGERQNCVAQTFSIDGPNDERIMLLSPGFLQSNTAVVGNIQVWTNLGRHYTFGAFNVPEVRYGEVIQNRGPIRALLVAVQPSTLVSIAITPGSGFYARPDMVHACPWMQQTEGPCCTTASLKHIRCIRISMGTGCGSSRSKNHISGLWIEYEGALRDVVVGQWMEERTSFQLNPDEEVLEIAVWNTMDVQLSRSIERFGKVVGIAFTTTQGKFELRLPQHAGVAQTYIRYHATTFEDLDSMTWVFCESMDDIQVRMKASALLSPKMLVMAHSTRVERPLDLAEGVTRFYLHPPSPTFDPAVAHYVEAAMRYDFTRETFFFQNADENKSLSGVKRVDFSANWHGNLTGIAFHYYNRRSIRQGTISDNQFSIHLDRHRGEAFSVLVVFSMLGHGKGLQVRQLFPPSQDKSSETIALTHIRFQIQTTLGRRTTVVSHNIPIRSVAVFSLLPDVQLPSAESLGCRQEQVTYYEFPNVGPGTDRCVGIWAVSRSHRPASAIEDVVDVMSFMAHEL</sequence>
<dbReference type="Proteomes" id="UP000766486">
    <property type="component" value="Unassembled WGS sequence"/>
</dbReference>
<gene>
    <name evidence="2" type="ORF">CLO192961_LOCUS462806</name>
</gene>
<evidence type="ECO:0000313" key="2">
    <source>
        <dbReference type="EMBL" id="VUC37038.1"/>
    </source>
</evidence>
<accession>A0ABY6V016</accession>
<comment type="caution">
    <text evidence="2">The sequence shown here is derived from an EMBL/GenBank/DDBJ whole genome shotgun (WGS) entry which is preliminary data.</text>
</comment>
<dbReference type="CDD" id="cd09917">
    <property type="entry name" value="F-box_SF"/>
    <property type="match status" value="1"/>
</dbReference>
<feature type="domain" description="F-box" evidence="1">
    <location>
        <begin position="202"/>
        <end position="252"/>
    </location>
</feature>
<proteinExistence type="predicted"/>
<evidence type="ECO:0000259" key="1">
    <source>
        <dbReference type="PROSITE" id="PS50181"/>
    </source>
</evidence>
<dbReference type="PROSITE" id="PS50181">
    <property type="entry name" value="FBOX"/>
    <property type="match status" value="1"/>
</dbReference>
<dbReference type="Pfam" id="PF00646">
    <property type="entry name" value="F-box"/>
    <property type="match status" value="1"/>
</dbReference>
<dbReference type="Gene3D" id="1.20.1280.50">
    <property type="match status" value="1"/>
</dbReference>
<evidence type="ECO:0000313" key="3">
    <source>
        <dbReference type="Proteomes" id="UP000766486"/>
    </source>
</evidence>
<name>A0ABY6V016_BIOOC</name>
<dbReference type="Pfam" id="PF24539">
    <property type="entry name" value="DUF7600"/>
    <property type="match status" value="1"/>
</dbReference>
<dbReference type="SUPFAM" id="SSF81383">
    <property type="entry name" value="F-box domain"/>
    <property type="match status" value="1"/>
</dbReference>